<dbReference type="AlphaFoldDB" id="A0A955RJ28"/>
<dbReference type="Proteomes" id="UP000783287">
    <property type="component" value="Unassembled WGS sequence"/>
</dbReference>
<protein>
    <submittedName>
        <fullName evidence="1">Uncharacterized protein</fullName>
    </submittedName>
</protein>
<comment type="caution">
    <text evidence="1">The sequence shown here is derived from an EMBL/GenBank/DDBJ whole genome shotgun (WGS) entry which is preliminary data.</text>
</comment>
<sequence length="160" mass="18341">MKIKLFIKQLISTVLVFCFVIAVQAITGNLSAHALDCYVATPDETAEYSDVIVQGYITKSKSDDYYLIKVNKSWKQEIPDHIIVHLPSHWGDTYFLEQNVILFLHSNDNGTYEQNLCDPIIYQNSSFNYESDYSNTIEHLDSEYEKYKVSGKTPIGLIKS</sequence>
<feature type="non-terminal residue" evidence="1">
    <location>
        <position position="160"/>
    </location>
</feature>
<reference evidence="1" key="1">
    <citation type="submission" date="2020-04" db="EMBL/GenBank/DDBJ databases">
        <authorList>
            <person name="Zhang T."/>
        </authorList>
    </citation>
    <scope>NUCLEOTIDE SEQUENCE</scope>
    <source>
        <strain evidence="1">HKST-UBA14</strain>
    </source>
</reference>
<organism evidence="1 2">
    <name type="scientific">Candidatus Dojkabacteria bacterium</name>
    <dbReference type="NCBI Taxonomy" id="2099670"/>
    <lineage>
        <taxon>Bacteria</taxon>
        <taxon>Candidatus Dojkabacteria</taxon>
    </lineage>
</organism>
<name>A0A955RJ28_9BACT</name>
<gene>
    <name evidence="1" type="ORF">KC909_03305</name>
</gene>
<evidence type="ECO:0000313" key="1">
    <source>
        <dbReference type="EMBL" id="MCA9383367.1"/>
    </source>
</evidence>
<accession>A0A955RJ28</accession>
<proteinExistence type="predicted"/>
<dbReference type="EMBL" id="JAGQLK010000061">
    <property type="protein sequence ID" value="MCA9383367.1"/>
    <property type="molecule type" value="Genomic_DNA"/>
</dbReference>
<reference evidence="1" key="2">
    <citation type="journal article" date="2021" name="Microbiome">
        <title>Successional dynamics and alternative stable states in a saline activated sludge microbial community over 9 years.</title>
        <authorList>
            <person name="Wang Y."/>
            <person name="Ye J."/>
            <person name="Ju F."/>
            <person name="Liu L."/>
            <person name="Boyd J.A."/>
            <person name="Deng Y."/>
            <person name="Parks D.H."/>
            <person name="Jiang X."/>
            <person name="Yin X."/>
            <person name="Woodcroft B.J."/>
            <person name="Tyson G.W."/>
            <person name="Hugenholtz P."/>
            <person name="Polz M.F."/>
            <person name="Zhang T."/>
        </authorList>
    </citation>
    <scope>NUCLEOTIDE SEQUENCE</scope>
    <source>
        <strain evidence="1">HKST-UBA14</strain>
    </source>
</reference>
<evidence type="ECO:0000313" key="2">
    <source>
        <dbReference type="Proteomes" id="UP000783287"/>
    </source>
</evidence>